<dbReference type="AlphaFoldDB" id="A0A830EHY5"/>
<evidence type="ECO:0000313" key="9">
    <source>
        <dbReference type="EMBL" id="GGI84514.1"/>
    </source>
</evidence>
<evidence type="ECO:0000256" key="3">
    <source>
        <dbReference type="ARBA" id="ARBA00022448"/>
    </source>
</evidence>
<dbReference type="EMBL" id="AP026830">
    <property type="protein sequence ID" value="BDR92665.1"/>
    <property type="molecule type" value="Genomic_DNA"/>
</dbReference>
<dbReference type="Pfam" id="PF02133">
    <property type="entry name" value="Transp_cyt_pur"/>
    <property type="match status" value="1"/>
</dbReference>
<dbReference type="EMBL" id="BMNM01000011">
    <property type="protein sequence ID" value="GGI84514.1"/>
    <property type="molecule type" value="Genomic_DNA"/>
</dbReference>
<keyword evidence="11" id="KW-1185">Reference proteome</keyword>
<evidence type="ECO:0000256" key="5">
    <source>
        <dbReference type="ARBA" id="ARBA00022989"/>
    </source>
</evidence>
<dbReference type="GO" id="GO:0022857">
    <property type="term" value="F:transmembrane transporter activity"/>
    <property type="evidence" value="ECO:0007669"/>
    <property type="project" value="InterPro"/>
</dbReference>
<evidence type="ECO:0000256" key="2">
    <source>
        <dbReference type="ARBA" id="ARBA00008974"/>
    </source>
</evidence>
<dbReference type="Proteomes" id="UP001060771">
    <property type="component" value="Chromosome"/>
</dbReference>
<gene>
    <name evidence="9" type="primary">yxlA</name>
    <name evidence="9" type="ORF">GCM10007112_21900</name>
    <name evidence="8" type="ORF">Vsou_17580</name>
</gene>
<feature type="transmembrane region" description="Helical" evidence="7">
    <location>
        <begin position="231"/>
        <end position="256"/>
    </location>
</feature>
<dbReference type="Proteomes" id="UP000657075">
    <property type="component" value="Unassembled WGS sequence"/>
</dbReference>
<evidence type="ECO:0000256" key="1">
    <source>
        <dbReference type="ARBA" id="ARBA00004141"/>
    </source>
</evidence>
<dbReference type="GO" id="GO:0005886">
    <property type="term" value="C:plasma membrane"/>
    <property type="evidence" value="ECO:0007669"/>
    <property type="project" value="TreeGrafter"/>
</dbReference>
<feature type="transmembrane region" description="Helical" evidence="7">
    <location>
        <begin position="98"/>
        <end position="124"/>
    </location>
</feature>
<feature type="transmembrane region" description="Helical" evidence="7">
    <location>
        <begin position="317"/>
        <end position="337"/>
    </location>
</feature>
<organism evidence="9 10">
    <name type="scientific">Vulcanisaeta souniana JCM 11219</name>
    <dbReference type="NCBI Taxonomy" id="1293586"/>
    <lineage>
        <taxon>Archaea</taxon>
        <taxon>Thermoproteota</taxon>
        <taxon>Thermoprotei</taxon>
        <taxon>Thermoproteales</taxon>
        <taxon>Thermoproteaceae</taxon>
        <taxon>Vulcanisaeta</taxon>
    </lineage>
</organism>
<sequence length="447" mass="48271">MASIMEKLGIEHIPDSMRHGSTAYQFTLWFAGNLTVADYALGPILYALGLPIPWLILALVLGNIIGGLLVGLLAAMGPAYGYPQIMISRAAYGRVGNLPFAVANWVSTLGWFSVNAIIGGYIINYVDPRIPLYAAILITVATQFIIALFGYDIIHRSEYVLSIILGVMFAVSLALALTKPHLLTTYARTASFNPFNFAIALATVFSYIMSWGPYASDYSRYLPENTSRSKIIVYAALGGVLASLWSEVVGFAVSVATGNTSGLPTVLVQFMGNYGVAYAIIAVIALFLGALAANVLNIYTNSLSALAIYNRAKRWQALAAGVLVGAVMAMLGGLNFVGYYEGFLLFLDYWITPWIGILLVMFYVNKARDWRLVENGPRVVWRALLAYVIGLLLSVPFMNLNAATSGLIPYVGPIANTLGGADISYFVSFIAASIIYLVLMGGNKGHQ</sequence>
<name>A0A830EHY5_9CREN</name>
<feature type="transmembrane region" description="Helical" evidence="7">
    <location>
        <begin position="26"/>
        <end position="48"/>
    </location>
</feature>
<feature type="transmembrane region" description="Helical" evidence="7">
    <location>
        <begin position="343"/>
        <end position="364"/>
    </location>
</feature>
<dbReference type="PIRSF" id="PIRSF002744">
    <property type="entry name" value="Pur-cyt_permease"/>
    <property type="match status" value="1"/>
</dbReference>
<keyword evidence="4 7" id="KW-0812">Transmembrane</keyword>
<dbReference type="InterPro" id="IPR001248">
    <property type="entry name" value="Pur-cyt_permease"/>
</dbReference>
<dbReference type="PANTHER" id="PTHR31806:SF1">
    <property type="entry name" value="PURINE-CYTOSINE PERMEASE FCY2-RELATED"/>
    <property type="match status" value="1"/>
</dbReference>
<dbReference type="PANTHER" id="PTHR31806">
    <property type="entry name" value="PURINE-CYTOSINE PERMEASE FCY2-RELATED"/>
    <property type="match status" value="1"/>
</dbReference>
<dbReference type="Gene3D" id="1.10.4160.10">
    <property type="entry name" value="Hydantoin permease"/>
    <property type="match status" value="1"/>
</dbReference>
<feature type="transmembrane region" description="Helical" evidence="7">
    <location>
        <begin position="276"/>
        <end position="296"/>
    </location>
</feature>
<accession>A0A830EHY5</accession>
<dbReference type="RefSeq" id="WP_188603954.1">
    <property type="nucleotide sequence ID" value="NZ_AP026830.1"/>
</dbReference>
<reference evidence="11" key="3">
    <citation type="submission" date="2022-09" db="EMBL/GenBank/DDBJ databases">
        <title>Complete genome sequence of Vulcanisaeta souniana.</title>
        <authorList>
            <person name="Kato S."/>
            <person name="Itoh T."/>
            <person name="Ohkuma M."/>
        </authorList>
    </citation>
    <scope>NUCLEOTIDE SEQUENCE [LARGE SCALE GENOMIC DNA]</scope>
    <source>
        <strain evidence="11">JCM 11219</strain>
    </source>
</reference>
<evidence type="ECO:0000256" key="6">
    <source>
        <dbReference type="ARBA" id="ARBA00023136"/>
    </source>
</evidence>
<evidence type="ECO:0000256" key="7">
    <source>
        <dbReference type="SAM" id="Phobius"/>
    </source>
</evidence>
<reference evidence="8" key="4">
    <citation type="journal article" date="2023" name="Microbiol. Resour. Announc.">
        <title>Complete Genome Sequence of Vulcanisaeta souniana Strain IC-059, a Hyperthermophilic Archaeon Isolated from Hot Spring Water in Japan.</title>
        <authorList>
            <person name="Kato S."/>
            <person name="Itoh T."/>
            <person name="Wu L."/>
            <person name="Ma J."/>
            <person name="Ohkuma M."/>
        </authorList>
    </citation>
    <scope>NUCLEOTIDE SEQUENCE</scope>
    <source>
        <strain evidence="8">JCM 11219</strain>
    </source>
</reference>
<reference evidence="9" key="2">
    <citation type="submission" date="2020-09" db="EMBL/GenBank/DDBJ databases">
        <authorList>
            <person name="Sun Q."/>
            <person name="Ohkuma M."/>
        </authorList>
    </citation>
    <scope>NUCLEOTIDE SEQUENCE</scope>
    <source>
        <strain evidence="9">JCM 11219</strain>
    </source>
</reference>
<evidence type="ECO:0000256" key="4">
    <source>
        <dbReference type="ARBA" id="ARBA00022692"/>
    </source>
</evidence>
<keyword evidence="3" id="KW-0813">Transport</keyword>
<keyword evidence="5 7" id="KW-1133">Transmembrane helix</keyword>
<feature type="transmembrane region" description="Helical" evidence="7">
    <location>
        <begin position="54"/>
        <end position="77"/>
    </location>
</feature>
<comment type="similarity">
    <text evidence="2">Belongs to the purine-cytosine permease (2.A.39) family.</text>
</comment>
<evidence type="ECO:0000313" key="11">
    <source>
        <dbReference type="Proteomes" id="UP001060771"/>
    </source>
</evidence>
<feature type="transmembrane region" description="Helical" evidence="7">
    <location>
        <begin position="158"/>
        <end position="178"/>
    </location>
</feature>
<protein>
    <submittedName>
        <fullName evidence="9">Purine-cytosine permease YxlA</fullName>
    </submittedName>
</protein>
<evidence type="ECO:0000313" key="8">
    <source>
        <dbReference type="EMBL" id="BDR92665.1"/>
    </source>
</evidence>
<feature type="transmembrane region" description="Helical" evidence="7">
    <location>
        <begin position="130"/>
        <end position="151"/>
    </location>
</feature>
<proteinExistence type="inferred from homology"/>
<keyword evidence="6 7" id="KW-0472">Membrane</keyword>
<dbReference type="InterPro" id="IPR026030">
    <property type="entry name" value="Pur-cyt_permease_Fcy2/21/22"/>
</dbReference>
<comment type="subcellular location">
    <subcellularLocation>
        <location evidence="1">Membrane</location>
        <topology evidence="1">Multi-pass membrane protein</topology>
    </subcellularLocation>
</comment>
<feature type="transmembrane region" description="Helical" evidence="7">
    <location>
        <begin position="384"/>
        <end position="403"/>
    </location>
</feature>
<reference evidence="9" key="1">
    <citation type="journal article" date="2014" name="Int. J. Syst. Evol. Microbiol.">
        <title>Complete genome sequence of Corynebacterium casei LMG S-19264T (=DSM 44701T), isolated from a smear-ripened cheese.</title>
        <authorList>
            <consortium name="US DOE Joint Genome Institute (JGI-PGF)"/>
            <person name="Walter F."/>
            <person name="Albersmeier A."/>
            <person name="Kalinowski J."/>
            <person name="Ruckert C."/>
        </authorList>
    </citation>
    <scope>NUCLEOTIDE SEQUENCE</scope>
    <source>
        <strain evidence="9">JCM 11219</strain>
    </source>
</reference>
<feature type="transmembrane region" description="Helical" evidence="7">
    <location>
        <begin position="190"/>
        <end position="210"/>
    </location>
</feature>
<dbReference type="GeneID" id="76207304"/>
<dbReference type="OrthoDB" id="27121at2157"/>
<feature type="transmembrane region" description="Helical" evidence="7">
    <location>
        <begin position="423"/>
        <end position="442"/>
    </location>
</feature>
<evidence type="ECO:0000313" key="10">
    <source>
        <dbReference type="Proteomes" id="UP000657075"/>
    </source>
</evidence>